<dbReference type="GeneID" id="301354542"/>
<protein>
    <submittedName>
        <fullName evidence="1">Uncharacterized protein</fullName>
    </submittedName>
</protein>
<dbReference type="Proteomes" id="UP000254554">
    <property type="component" value="Unassembled WGS sequence"/>
</dbReference>
<dbReference type="Gene3D" id="3.40.50.720">
    <property type="entry name" value="NAD(P)-binding Rossmann-like Domain"/>
    <property type="match status" value="1"/>
</dbReference>
<proteinExistence type="predicted"/>
<organism evidence="1 2">
    <name type="scientific">Fluoribacter dumoffii</name>
    <dbReference type="NCBI Taxonomy" id="463"/>
    <lineage>
        <taxon>Bacteria</taxon>
        <taxon>Pseudomonadati</taxon>
        <taxon>Pseudomonadota</taxon>
        <taxon>Gammaproteobacteria</taxon>
        <taxon>Legionellales</taxon>
        <taxon>Legionellaceae</taxon>
        <taxon>Fluoribacter</taxon>
    </lineage>
</organism>
<dbReference type="InterPro" id="IPR036291">
    <property type="entry name" value="NAD(P)-bd_dom_sf"/>
</dbReference>
<accession>A0A377G7C4</accession>
<keyword evidence="2" id="KW-1185">Reference proteome</keyword>
<evidence type="ECO:0000313" key="1">
    <source>
        <dbReference type="EMBL" id="STO20643.1"/>
    </source>
</evidence>
<evidence type="ECO:0000313" key="2">
    <source>
        <dbReference type="Proteomes" id="UP000254554"/>
    </source>
</evidence>
<dbReference type="AlphaFoldDB" id="A0A377G7C4"/>
<name>A0A377G7C4_9GAMM</name>
<sequence>MERKVAVVTGGIGSAICRRLDKADYQVIPCYFKNGNLSKQRNGRHSNSSPVRF</sequence>
<dbReference type="STRING" id="1094715.GCA_000236165_01719"/>
<dbReference type="RefSeq" id="WP_010652941.1">
    <property type="nucleotide sequence ID" value="NZ_JAPHOS010000001.1"/>
</dbReference>
<reference evidence="1 2" key="1">
    <citation type="submission" date="2018-06" db="EMBL/GenBank/DDBJ databases">
        <authorList>
            <consortium name="Pathogen Informatics"/>
            <person name="Doyle S."/>
        </authorList>
    </citation>
    <scope>NUCLEOTIDE SEQUENCE [LARGE SCALE GENOMIC DNA]</scope>
    <source>
        <strain evidence="1 2">NCTC11370</strain>
    </source>
</reference>
<gene>
    <name evidence="1" type="ORF">NCTC11370_00702</name>
</gene>
<dbReference type="EMBL" id="UGGT01000001">
    <property type="protein sequence ID" value="STO20643.1"/>
    <property type="molecule type" value="Genomic_DNA"/>
</dbReference>
<dbReference type="SUPFAM" id="SSF51735">
    <property type="entry name" value="NAD(P)-binding Rossmann-fold domains"/>
    <property type="match status" value="1"/>
</dbReference>